<keyword evidence="10" id="KW-0961">Cell wall biogenesis/degradation</keyword>
<evidence type="ECO:0000256" key="9">
    <source>
        <dbReference type="ARBA" id="ARBA00023136"/>
    </source>
</evidence>
<evidence type="ECO:0000256" key="6">
    <source>
        <dbReference type="ARBA" id="ARBA00022679"/>
    </source>
</evidence>
<dbReference type="GO" id="GO:0016192">
    <property type="term" value="P:vesicle-mediated transport"/>
    <property type="evidence" value="ECO:0007669"/>
    <property type="project" value="InterPro"/>
</dbReference>
<dbReference type="GO" id="GO:0071555">
    <property type="term" value="P:cell wall organization"/>
    <property type="evidence" value="ECO:0007669"/>
    <property type="project" value="UniProtKB-KW"/>
</dbReference>
<feature type="region of interest" description="Disordered" evidence="11">
    <location>
        <begin position="1429"/>
        <end position="1449"/>
    </location>
</feature>
<feature type="transmembrane region" description="Helical" evidence="12">
    <location>
        <begin position="1240"/>
        <end position="1264"/>
    </location>
</feature>
<evidence type="ECO:0000256" key="12">
    <source>
        <dbReference type="SAM" id="Phobius"/>
    </source>
</evidence>
<sequence>MAARGNALRDKQILSIKKILNLNEEVAPSDNEETPASGLPSAPILKDGTPIWKVLIFDDLGRDVISPVLQVSDLRSLGVTMHMHISQHRAPIPDVPAIYLVEPTPANLQAITNDLQKGLYSSVCVNFLSSIPRPLLEDFAAQTAVAGTSEQISQIYDQYLNFIVTEPDLFSLGMQKEHTYWALNSAKTKDEELDRVVDRIVSGLFSVVVTLGVIPIIRCPRDAAAEMIAQKLDRKLRDHILNSKDNLFSSQSRAGASAASTPTSRPVLIILDRNVDLIPMLSHSWTYQSLCFDVFRSELNRITIETPVESGNAATKSTTKKSYDLAANDFFWAKNACLPFPEVAEDIDAELTKYKEETEAITKKTGVTDFEDLQNDTSATAQHLKAAITLLPELRERKATLDMHMNILAAILQEIQNRKLDNYFQLEEEVSKQTKAQILELIKTDDKGQPTDKLRLFIIWYLSADQDVSRQEFQQFEEALVAAGCDKTSLAYIRQVRATTKMTQLTTISSQQSSNQQQSGSSDLFGRFSAISTRLTDRLKETGVPTSALSSNVASLLGGIKNFLPVDRDLTVTKITESIMDPSSANASAIAKTEHYLYFDPRSANARGTMPQTSALRAHTQGGSSTPGSLPGTQGPGTGASFGQRRQGFSEALVFMVGGGSMDEYGNLQDLRVASRKLFHDDYYESHPMDRVRPGRSPSPGHPLQQGYQLDDAPYGQHSAYDMPSAGPGRYSPGDSIPIRTPQPVENMSGYSVNPEAHHDAYYNQPYEPNPTPGAGGYDGGYGDGYQDDDRRPMLTHNDSQVAQNDQYHDKQQQPKSGGTIKRWKTVKQVLLYRGNLVLDCPIPPKLLNQLPHGERDEFTHMRYTAATCDPSDFYNENFTLRQKLFSKPRDTELFIVVTMYNEDDILFARTMIGVLKNVEYMCKRTESKTWGKDAWKKIVVCVVSDGRAKINPRTRALLAGMGVYQEGIAKQQVNGKDVTAHIYEYTTQVGMRIVNDVVTLIPKQQPVQMLFCLKEKNQKKINSHRWFFDAFGKVLNPNICVLIDAGTKPGGQSIYQLWKAFDLEPMCAGACGEIKAMLGTGGKNLLNPLVATQNFEYKMSNILDKPLESAFGFISVLPGAFSAYRYIALQNDKNGQGPLEKYFAGEKMHGGDAGIFTANMYLAEDRILCFELVTKRNCHWILQYVKSATGETDVPDTVTELILQRRRWLNGSFFAALYAIFHFHQFFRSNHSIFRKLAFFVEFIFNIINMIFAWFAIGNFFLVFKILTTSLGDPSLLGKTGEILGVVFLWLYGVSLMSCFVLSMGNRPAGSGPYYMAMVVFWAIIFVYLMFAAIFIAVNAIIEDLKVNSFSIDSLFRNKVFYTLIISVLSTYGIWFIASILMFDPWHMFTSLIQYMLLSPTYTNVLNVYAFCNTHDISWGTKGDDKPDALPSVNTKGGEGKTDLPDEGDLNAQYEREVQVFSRKFVAEVKAPSPSQLEEKQMDYYRGVRTVTVLMWMIMNFALCAVVLSTGGLNRIIPPNGKSDDEVKKDRSDIYLGVVLWSVAGLSAFKFLGALWFLIVRMFRGV</sequence>
<keyword evidence="6" id="KW-0808">Transferase</keyword>
<dbReference type="PANTHER" id="PTHR22914:SF9">
    <property type="entry name" value="CHITIN SYNTHASE 1"/>
    <property type="match status" value="1"/>
</dbReference>
<evidence type="ECO:0000256" key="1">
    <source>
        <dbReference type="ARBA" id="ARBA00004651"/>
    </source>
</evidence>
<feature type="transmembrane region" description="Helical" evidence="12">
    <location>
        <begin position="1492"/>
        <end position="1515"/>
    </location>
</feature>
<evidence type="ECO:0000256" key="11">
    <source>
        <dbReference type="SAM" id="MobiDB-lite"/>
    </source>
</evidence>
<accession>A0AAN7BU26</accession>
<dbReference type="Proteomes" id="UP001301958">
    <property type="component" value="Unassembled WGS sequence"/>
</dbReference>
<dbReference type="InterPro" id="IPR001619">
    <property type="entry name" value="Sec1-like"/>
</dbReference>
<dbReference type="Gene3D" id="1.25.40.60">
    <property type="match status" value="1"/>
</dbReference>
<dbReference type="PANTHER" id="PTHR22914">
    <property type="entry name" value="CHITIN SYNTHASE"/>
    <property type="match status" value="1"/>
</dbReference>
<evidence type="ECO:0000313" key="15">
    <source>
        <dbReference type="Proteomes" id="UP001301958"/>
    </source>
</evidence>
<dbReference type="CDD" id="cd04190">
    <property type="entry name" value="Chitin_synth_C"/>
    <property type="match status" value="1"/>
</dbReference>
<reference evidence="14" key="2">
    <citation type="submission" date="2023-05" db="EMBL/GenBank/DDBJ databases">
        <authorList>
            <consortium name="Lawrence Berkeley National Laboratory"/>
            <person name="Steindorff A."/>
            <person name="Hensen N."/>
            <person name="Bonometti L."/>
            <person name="Westerberg I."/>
            <person name="Brannstrom I.O."/>
            <person name="Guillou S."/>
            <person name="Cros-Aarteil S."/>
            <person name="Calhoun S."/>
            <person name="Haridas S."/>
            <person name="Kuo A."/>
            <person name="Mondo S."/>
            <person name="Pangilinan J."/>
            <person name="Riley R."/>
            <person name="Labutti K."/>
            <person name="Andreopoulos B."/>
            <person name="Lipzen A."/>
            <person name="Chen C."/>
            <person name="Yanf M."/>
            <person name="Daum C."/>
            <person name="Ng V."/>
            <person name="Clum A."/>
            <person name="Ohm R."/>
            <person name="Martin F."/>
            <person name="Silar P."/>
            <person name="Natvig D."/>
            <person name="Lalanne C."/>
            <person name="Gautier V."/>
            <person name="Ament-Velasquez S.L."/>
            <person name="Kruys A."/>
            <person name="Hutchinson M.I."/>
            <person name="Powell A.J."/>
            <person name="Barry K."/>
            <person name="Miller A.N."/>
            <person name="Grigoriev I.V."/>
            <person name="Debuchy R."/>
            <person name="Gladieux P."/>
            <person name="Thoren M.H."/>
            <person name="Johannesson H."/>
        </authorList>
    </citation>
    <scope>NUCLEOTIDE SEQUENCE</scope>
    <source>
        <strain evidence="14">CBS 990.96</strain>
    </source>
</reference>
<dbReference type="Gene3D" id="3.90.830.10">
    <property type="entry name" value="Syntaxin Binding Protein 1, Chain A, domain 2"/>
    <property type="match status" value="1"/>
</dbReference>
<evidence type="ECO:0000256" key="10">
    <source>
        <dbReference type="ARBA" id="ARBA00023316"/>
    </source>
</evidence>
<evidence type="ECO:0000256" key="8">
    <source>
        <dbReference type="ARBA" id="ARBA00022989"/>
    </source>
</evidence>
<keyword evidence="8 12" id="KW-1133">Transmembrane helix</keyword>
<feature type="transmembrane region" description="Helical" evidence="12">
    <location>
        <begin position="1284"/>
        <end position="1303"/>
    </location>
</feature>
<evidence type="ECO:0000256" key="7">
    <source>
        <dbReference type="ARBA" id="ARBA00022692"/>
    </source>
</evidence>
<keyword evidence="4" id="KW-1003">Cell membrane</keyword>
<proteinExistence type="inferred from homology"/>
<name>A0AAN7BU26_9PEZI</name>
<dbReference type="Pfam" id="PF08407">
    <property type="entry name" value="Chitin_synth_1N"/>
    <property type="match status" value="1"/>
</dbReference>
<reference evidence="14" key="1">
    <citation type="journal article" date="2023" name="Mol. Phylogenet. Evol.">
        <title>Genome-scale phylogeny and comparative genomics of the fungal order Sordariales.</title>
        <authorList>
            <person name="Hensen N."/>
            <person name="Bonometti L."/>
            <person name="Westerberg I."/>
            <person name="Brannstrom I.O."/>
            <person name="Guillou S."/>
            <person name="Cros-Aarteil S."/>
            <person name="Calhoun S."/>
            <person name="Haridas S."/>
            <person name="Kuo A."/>
            <person name="Mondo S."/>
            <person name="Pangilinan J."/>
            <person name="Riley R."/>
            <person name="LaButti K."/>
            <person name="Andreopoulos B."/>
            <person name="Lipzen A."/>
            <person name="Chen C."/>
            <person name="Yan M."/>
            <person name="Daum C."/>
            <person name="Ng V."/>
            <person name="Clum A."/>
            <person name="Steindorff A."/>
            <person name="Ohm R.A."/>
            <person name="Martin F."/>
            <person name="Silar P."/>
            <person name="Natvig D.O."/>
            <person name="Lalanne C."/>
            <person name="Gautier V."/>
            <person name="Ament-Velasquez S.L."/>
            <person name="Kruys A."/>
            <person name="Hutchinson M.I."/>
            <person name="Powell A.J."/>
            <person name="Barry K."/>
            <person name="Miller A.N."/>
            <person name="Grigoriev I.V."/>
            <person name="Debuchy R."/>
            <person name="Gladieux P."/>
            <person name="Hiltunen Thoren M."/>
            <person name="Johannesson H."/>
        </authorList>
    </citation>
    <scope>NUCLEOTIDE SEQUENCE</scope>
    <source>
        <strain evidence="14">CBS 990.96</strain>
    </source>
</reference>
<evidence type="ECO:0000256" key="2">
    <source>
        <dbReference type="ARBA" id="ARBA00009884"/>
    </source>
</evidence>
<dbReference type="SUPFAM" id="SSF53448">
    <property type="entry name" value="Nucleotide-diphospho-sugar transferases"/>
    <property type="match status" value="1"/>
</dbReference>
<gene>
    <name evidence="14" type="ORF">QBC38DRAFT_385900</name>
</gene>
<feature type="region of interest" description="Disordered" evidence="11">
    <location>
        <begin position="613"/>
        <end position="644"/>
    </location>
</feature>
<dbReference type="EC" id="2.4.1.16" evidence="3"/>
<dbReference type="Pfam" id="PF00995">
    <property type="entry name" value="Sec1"/>
    <property type="match status" value="1"/>
</dbReference>
<dbReference type="InterPro" id="IPR043154">
    <property type="entry name" value="Sec-1-like_dom1"/>
</dbReference>
<evidence type="ECO:0000256" key="4">
    <source>
        <dbReference type="ARBA" id="ARBA00022475"/>
    </source>
</evidence>
<keyword evidence="7 12" id="KW-0812">Transmembrane</keyword>
<dbReference type="SUPFAM" id="SSF56815">
    <property type="entry name" value="Sec1/munc18-like (SM) proteins"/>
    <property type="match status" value="1"/>
</dbReference>
<dbReference type="GO" id="GO:0005886">
    <property type="term" value="C:plasma membrane"/>
    <property type="evidence" value="ECO:0007669"/>
    <property type="project" value="UniProtKB-SubCell"/>
</dbReference>
<feature type="transmembrane region" description="Helical" evidence="12">
    <location>
        <begin position="1535"/>
        <end position="1561"/>
    </location>
</feature>
<feature type="transmembrane region" description="Helical" evidence="12">
    <location>
        <begin position="1209"/>
        <end position="1228"/>
    </location>
</feature>
<evidence type="ECO:0000256" key="5">
    <source>
        <dbReference type="ARBA" id="ARBA00022676"/>
    </source>
</evidence>
<dbReference type="InterPro" id="IPR013616">
    <property type="entry name" value="Chitin_synth_N"/>
</dbReference>
<feature type="region of interest" description="Disordered" evidence="11">
    <location>
        <begin position="801"/>
        <end position="820"/>
    </location>
</feature>
<feature type="compositionally biased region" description="Low complexity" evidence="11">
    <location>
        <begin position="620"/>
        <end position="633"/>
    </location>
</feature>
<keyword evidence="15" id="KW-1185">Reference proteome</keyword>
<evidence type="ECO:0000313" key="14">
    <source>
        <dbReference type="EMBL" id="KAK4229618.1"/>
    </source>
</evidence>
<feature type="transmembrane region" description="Helical" evidence="12">
    <location>
        <begin position="1362"/>
        <end position="1384"/>
    </location>
</feature>
<dbReference type="Gene3D" id="3.40.50.1910">
    <property type="match status" value="1"/>
</dbReference>
<comment type="similarity">
    <text evidence="2">Belongs to the STXBP/unc-18/SEC1 family.</text>
</comment>
<keyword evidence="9 12" id="KW-0472">Membrane</keyword>
<dbReference type="InterPro" id="IPR043127">
    <property type="entry name" value="Sec-1-like_dom3a"/>
</dbReference>
<dbReference type="Pfam" id="PF01644">
    <property type="entry name" value="Chitin_synth_1"/>
    <property type="match status" value="1"/>
</dbReference>
<dbReference type="InterPro" id="IPR027482">
    <property type="entry name" value="Sec1-like_dom2"/>
</dbReference>
<dbReference type="GO" id="GO:0030428">
    <property type="term" value="C:cell septum"/>
    <property type="evidence" value="ECO:0007669"/>
    <property type="project" value="TreeGrafter"/>
</dbReference>
<keyword evidence="5" id="KW-0328">Glycosyltransferase</keyword>
<feature type="transmembrane region" description="Helical" evidence="12">
    <location>
        <begin position="1315"/>
        <end position="1342"/>
    </location>
</feature>
<dbReference type="InterPro" id="IPR036045">
    <property type="entry name" value="Sec1-like_sf"/>
</dbReference>
<feature type="domain" description="Chitin synthase N-terminal" evidence="13">
    <location>
        <begin position="825"/>
        <end position="893"/>
    </location>
</feature>
<comment type="caution">
    <text evidence="14">The sequence shown here is derived from an EMBL/GenBank/DDBJ whole genome shotgun (WGS) entry which is preliminary data.</text>
</comment>
<dbReference type="GO" id="GO:0006031">
    <property type="term" value="P:chitin biosynthetic process"/>
    <property type="evidence" value="ECO:0007669"/>
    <property type="project" value="TreeGrafter"/>
</dbReference>
<dbReference type="EMBL" id="MU865306">
    <property type="protein sequence ID" value="KAK4229618.1"/>
    <property type="molecule type" value="Genomic_DNA"/>
</dbReference>
<dbReference type="InterPro" id="IPR029044">
    <property type="entry name" value="Nucleotide-diphossugar_trans"/>
</dbReference>
<organism evidence="14 15">
    <name type="scientific">Podospora fimiseda</name>
    <dbReference type="NCBI Taxonomy" id="252190"/>
    <lineage>
        <taxon>Eukaryota</taxon>
        <taxon>Fungi</taxon>
        <taxon>Dikarya</taxon>
        <taxon>Ascomycota</taxon>
        <taxon>Pezizomycotina</taxon>
        <taxon>Sordariomycetes</taxon>
        <taxon>Sordariomycetidae</taxon>
        <taxon>Sordariales</taxon>
        <taxon>Podosporaceae</taxon>
        <taxon>Podospora</taxon>
    </lineage>
</organism>
<protein>
    <recommendedName>
        <fullName evidence="3">chitin synthase</fullName>
        <ecNumber evidence="3">2.4.1.16</ecNumber>
    </recommendedName>
</protein>
<dbReference type="Gene3D" id="3.40.50.2060">
    <property type="match status" value="1"/>
</dbReference>
<evidence type="ECO:0000259" key="13">
    <source>
        <dbReference type="Pfam" id="PF08407"/>
    </source>
</evidence>
<dbReference type="InterPro" id="IPR004835">
    <property type="entry name" value="Chitin_synth"/>
</dbReference>
<feature type="region of interest" description="Disordered" evidence="11">
    <location>
        <begin position="686"/>
        <end position="794"/>
    </location>
</feature>
<evidence type="ECO:0000256" key="3">
    <source>
        <dbReference type="ARBA" id="ARBA00012543"/>
    </source>
</evidence>
<feature type="compositionally biased region" description="Gly residues" evidence="11">
    <location>
        <begin position="774"/>
        <end position="784"/>
    </location>
</feature>
<comment type="subcellular location">
    <subcellularLocation>
        <location evidence="1">Cell membrane</location>
        <topology evidence="1">Multi-pass membrane protein</topology>
    </subcellularLocation>
</comment>
<dbReference type="GO" id="GO:0004100">
    <property type="term" value="F:chitin synthase activity"/>
    <property type="evidence" value="ECO:0007669"/>
    <property type="project" value="UniProtKB-EC"/>
</dbReference>